<feature type="compositionally biased region" description="Basic and acidic residues" evidence="11">
    <location>
        <begin position="657"/>
        <end position="670"/>
    </location>
</feature>
<feature type="transmembrane region" description="Helical" evidence="12">
    <location>
        <begin position="299"/>
        <end position="316"/>
    </location>
</feature>
<feature type="transmembrane region" description="Helical" evidence="12">
    <location>
        <begin position="134"/>
        <end position="154"/>
    </location>
</feature>
<protein>
    <recommendedName>
        <fullName evidence="9">Oligopeptide transporter 1</fullName>
    </recommendedName>
</protein>
<feature type="transmembrane region" description="Helical" evidence="12">
    <location>
        <begin position="91"/>
        <end position="114"/>
    </location>
</feature>
<dbReference type="Pfam" id="PF00854">
    <property type="entry name" value="PTR2"/>
    <property type="match status" value="2"/>
</dbReference>
<dbReference type="FunFam" id="1.20.1250.20:FF:000049">
    <property type="entry name" value="Solute carrier family 15 member 2"/>
    <property type="match status" value="1"/>
</dbReference>
<evidence type="ECO:0000313" key="14">
    <source>
        <dbReference type="Proteomes" id="UP001187531"/>
    </source>
</evidence>
<dbReference type="PROSITE" id="PS01023">
    <property type="entry name" value="PTR2_2"/>
    <property type="match status" value="1"/>
</dbReference>
<keyword evidence="8 12" id="KW-0472">Membrane</keyword>
<dbReference type="GO" id="GO:0015031">
    <property type="term" value="P:protein transport"/>
    <property type="evidence" value="ECO:0007669"/>
    <property type="project" value="UniProtKB-KW"/>
</dbReference>
<feature type="transmembrane region" description="Helical" evidence="12">
    <location>
        <begin position="244"/>
        <end position="264"/>
    </location>
</feature>
<evidence type="ECO:0000256" key="8">
    <source>
        <dbReference type="ARBA" id="ARBA00023136"/>
    </source>
</evidence>
<evidence type="ECO:0000256" key="6">
    <source>
        <dbReference type="ARBA" id="ARBA00022927"/>
    </source>
</evidence>
<evidence type="ECO:0000256" key="11">
    <source>
        <dbReference type="SAM" id="MobiDB-lite"/>
    </source>
</evidence>
<proteinExistence type="inferred from homology"/>
<evidence type="ECO:0000256" key="12">
    <source>
        <dbReference type="SAM" id="Phobius"/>
    </source>
</evidence>
<comment type="subcellular location">
    <subcellularLocation>
        <location evidence="1 10">Membrane</location>
        <topology evidence="1 10">Multi-pass membrane protein</topology>
    </subcellularLocation>
</comment>
<dbReference type="SUPFAM" id="SSF103473">
    <property type="entry name" value="MFS general substrate transporter"/>
    <property type="match status" value="1"/>
</dbReference>
<dbReference type="GO" id="GO:0016020">
    <property type="term" value="C:membrane"/>
    <property type="evidence" value="ECO:0007669"/>
    <property type="project" value="UniProtKB-SubCell"/>
</dbReference>
<evidence type="ECO:0000256" key="3">
    <source>
        <dbReference type="ARBA" id="ARBA00022448"/>
    </source>
</evidence>
<feature type="region of interest" description="Disordered" evidence="11">
    <location>
        <begin position="657"/>
        <end position="690"/>
    </location>
</feature>
<keyword evidence="6" id="KW-0653">Protein transport</keyword>
<name>A0AA88IK28_ARTSF</name>
<dbReference type="Proteomes" id="UP001187531">
    <property type="component" value="Unassembled WGS sequence"/>
</dbReference>
<feature type="transmembrane region" description="Helical" evidence="12">
    <location>
        <begin position="328"/>
        <end position="346"/>
    </location>
</feature>
<gene>
    <name evidence="13" type="ORF">QYM36_001736</name>
</gene>
<feature type="transmembrane region" description="Helical" evidence="12">
    <location>
        <begin position="564"/>
        <end position="588"/>
    </location>
</feature>
<evidence type="ECO:0000256" key="7">
    <source>
        <dbReference type="ARBA" id="ARBA00022989"/>
    </source>
</evidence>
<keyword evidence="4 10" id="KW-0812">Transmembrane</keyword>
<dbReference type="FunFam" id="1.20.1250.20:FF:000379">
    <property type="entry name" value="Uncharacterized protein, isoform A"/>
    <property type="match status" value="1"/>
</dbReference>
<evidence type="ECO:0000256" key="1">
    <source>
        <dbReference type="ARBA" id="ARBA00004141"/>
    </source>
</evidence>
<feature type="transmembrane region" description="Helical" evidence="12">
    <location>
        <begin position="600"/>
        <end position="620"/>
    </location>
</feature>
<evidence type="ECO:0000256" key="10">
    <source>
        <dbReference type="RuleBase" id="RU003755"/>
    </source>
</evidence>
<dbReference type="AlphaFoldDB" id="A0AA88IK28"/>
<dbReference type="InterPro" id="IPR036259">
    <property type="entry name" value="MFS_trans_sf"/>
</dbReference>
<evidence type="ECO:0000313" key="13">
    <source>
        <dbReference type="EMBL" id="KAK2723157.1"/>
    </source>
</evidence>
<dbReference type="Gene3D" id="1.20.1250.20">
    <property type="entry name" value="MFS general substrate transporter like domains"/>
    <property type="match status" value="2"/>
</dbReference>
<comment type="caution">
    <text evidence="13">The sequence shown here is derived from an EMBL/GenBank/DDBJ whole genome shotgun (WGS) entry which is preliminary data.</text>
</comment>
<dbReference type="GO" id="GO:0022857">
    <property type="term" value="F:transmembrane transporter activity"/>
    <property type="evidence" value="ECO:0007669"/>
    <property type="project" value="InterPro"/>
</dbReference>
<dbReference type="PROSITE" id="PS01022">
    <property type="entry name" value="PTR2_1"/>
    <property type="match status" value="1"/>
</dbReference>
<feature type="compositionally biased region" description="Basic and acidic residues" evidence="11">
    <location>
        <begin position="681"/>
        <end position="690"/>
    </location>
</feature>
<dbReference type="InterPro" id="IPR018456">
    <property type="entry name" value="PTR2_symporter_CS"/>
</dbReference>
<accession>A0AA88IK28</accession>
<keyword evidence="3 10" id="KW-0813">Transport</keyword>
<evidence type="ECO:0000256" key="4">
    <source>
        <dbReference type="ARBA" id="ARBA00022692"/>
    </source>
</evidence>
<organism evidence="13 14">
    <name type="scientific">Artemia franciscana</name>
    <name type="common">Brine shrimp</name>
    <name type="synonym">Artemia sanfranciscana</name>
    <dbReference type="NCBI Taxonomy" id="6661"/>
    <lineage>
        <taxon>Eukaryota</taxon>
        <taxon>Metazoa</taxon>
        <taxon>Ecdysozoa</taxon>
        <taxon>Arthropoda</taxon>
        <taxon>Crustacea</taxon>
        <taxon>Branchiopoda</taxon>
        <taxon>Anostraca</taxon>
        <taxon>Artemiidae</taxon>
        <taxon>Artemia</taxon>
    </lineage>
</organism>
<keyword evidence="5" id="KW-0571">Peptide transport</keyword>
<evidence type="ECO:0000256" key="5">
    <source>
        <dbReference type="ARBA" id="ARBA00022856"/>
    </source>
</evidence>
<evidence type="ECO:0000256" key="9">
    <source>
        <dbReference type="ARBA" id="ARBA00078114"/>
    </source>
</evidence>
<keyword evidence="14" id="KW-1185">Reference proteome</keyword>
<keyword evidence="7 12" id="KW-1133">Transmembrane helix</keyword>
<reference evidence="13" key="1">
    <citation type="submission" date="2023-07" db="EMBL/GenBank/DDBJ databases">
        <title>Chromosome-level genome assembly of Artemia franciscana.</title>
        <authorList>
            <person name="Jo E."/>
        </authorList>
    </citation>
    <scope>NUCLEOTIDE SEQUENCE</scope>
    <source>
        <tissue evidence="13">Whole body</tissue>
    </source>
</reference>
<sequence>MRTILSLYLNKALGFPEDTATVLYHVFIMLCYFTPILGAIVADTFLGKYKTILYVSILYAVGNVVLSVGAIPNTEWIGAPVEDAYGVPQTVVSLIGLFIIAVGTGGIKPCVAAFGGDQFIRPQQDRQLETFFSIFYFSINAGSLLSTVVTPILRDEVECAGVETCYPLAFGVPAILFAVALAVFVAGKSLYIIKPPEGNVIVDTMKCMGHAISRKFKAKKGEKKRDHWLDYADDKYDTSLIQDLKGVLTIVLLYLPMPFFWALFDQQGSRWTFQATRMDGNLGGGVAIKPDQMQVVNPLLILLFVPIFEAFFYPLFNKIGVLHRPLQKMVFGGTLAGVAFVVSGLVELQLEPTYAKIPPTNSLQLNIYNTLDCNLTINFNNTQYEVPRLSALPLDDSSEYFKNGVYDLVATSMNCPDLVNDTLMKTLNMTQYPSASLLFSYSSDSQGFDALDLAEIELEKSDNANPRIRILYDLATESNGENVTFMIGGFEWTGLPDQGSTESMDRLSPGSYEIKYSIGGGDPVLIRSEEFLTGAVYEVVVASDNPGEPFMLVQELTKPNSVSILLLIPQYVLITMGEVMFSPIGLQFSFTQAPESMKSLIQGLWQLTVAFGNLIVIIIAEAKIFPKQSDEFFLFAGLMFVDMIILAILAWRYKYKETPDSSNKEKKKSISDSSDSESIGDEGREQDTGM</sequence>
<dbReference type="CDD" id="cd17347">
    <property type="entry name" value="MFS_SLC15A1_2_like"/>
    <property type="match status" value="1"/>
</dbReference>
<dbReference type="EMBL" id="JAVRJZ010000004">
    <property type="protein sequence ID" value="KAK2723157.1"/>
    <property type="molecule type" value="Genomic_DNA"/>
</dbReference>
<feature type="transmembrane region" description="Helical" evidence="12">
    <location>
        <begin position="52"/>
        <end position="71"/>
    </location>
</feature>
<feature type="transmembrane region" description="Helical" evidence="12">
    <location>
        <begin position="632"/>
        <end position="651"/>
    </location>
</feature>
<feature type="transmembrane region" description="Helical" evidence="12">
    <location>
        <begin position="20"/>
        <end position="40"/>
    </location>
</feature>
<dbReference type="PANTHER" id="PTHR11654">
    <property type="entry name" value="OLIGOPEPTIDE TRANSPORTER-RELATED"/>
    <property type="match status" value="1"/>
</dbReference>
<comment type="similarity">
    <text evidence="2 10">Belongs to the major facilitator superfamily. Proton-dependent oligopeptide transporter (POT/PTR) (TC 2.A.17) family.</text>
</comment>
<dbReference type="GO" id="GO:0006857">
    <property type="term" value="P:oligopeptide transport"/>
    <property type="evidence" value="ECO:0007669"/>
    <property type="project" value="InterPro"/>
</dbReference>
<feature type="transmembrane region" description="Helical" evidence="12">
    <location>
        <begin position="166"/>
        <end position="186"/>
    </location>
</feature>
<dbReference type="InterPro" id="IPR000109">
    <property type="entry name" value="POT_fam"/>
</dbReference>
<evidence type="ECO:0000256" key="2">
    <source>
        <dbReference type="ARBA" id="ARBA00005982"/>
    </source>
</evidence>